<dbReference type="GO" id="GO:0016787">
    <property type="term" value="F:hydrolase activity"/>
    <property type="evidence" value="ECO:0007669"/>
    <property type="project" value="UniProtKB-KW"/>
</dbReference>
<sequence length="777" mass="90704">MYSHPHYFLSDHLRGVEQLSSLFLSEKSVRLAESGQLAEVNRWIALFHDIGKSHAFFQRYIQSPDSFQDPPALKSHALLSAVLLAVFLQEKGMDEFWRLLAFLVVKRHHGNLDDWLEELKRMGDEAKTLLKRQAEATDFSALSKQMACLGVGQEAIWTKEVWLAWIERFFAEARSLRRWIMKWNRSNDSLVPYLQLLFLFSLLIDADKSEVGILQKQSWSFSGRKDIPTDLILRYKQQQSWPKTTLNEWRERAFQEVDQAPIDLRHHVYSLNLPTGMGKTLAGLHFALRLRREIERRQRVTPRIIYSLPFLSIIDQTASVLKDVFAASGMQEDHQLWLAHHHLADMRYVTRQDEERYDADYEAAKLLVEGWHSELIVTTFVQLFETIFSHRNASLRKFHRLANSIILIDEVQAVPHRYWLAVRRLFAAMAEELGCYFIFSSATDPKWFPEAVSLVNESAYFQLLSRVTLHPDIDEPVEIEEFARQIEWDEEKTYLFILNTIESAKALYRAFLDEGVDEGDMTFLSTHIPPKERLRRIMAAKNGEYRIVVSTQLIEAGVDIDFDVVYRDFAPLDSIQQAAGRCNRHGQRGGKVHIIRLTDNKKRLYASYIYDAIRLDITQTLLKGKAKIEESEFLQLITAYFETLTARMSNNESERLLKGMMTLYFDGEETVDRLPVSRFRLIEGEGEKFNVFIELDEEASEVFREYEAILRISDRWERRKRFSDIKTRFFQYVIAIPARVDHQPPIVHGIGYVGRDSLSDFYDEALGYRTKSEGLIW</sequence>
<evidence type="ECO:0000256" key="2">
    <source>
        <dbReference type="ARBA" id="ARBA00009046"/>
    </source>
</evidence>
<evidence type="ECO:0000256" key="7">
    <source>
        <dbReference type="ARBA" id="ARBA00022806"/>
    </source>
</evidence>
<evidence type="ECO:0000259" key="11">
    <source>
        <dbReference type="PROSITE" id="PS51643"/>
    </source>
</evidence>
<dbReference type="InterPro" id="IPR006474">
    <property type="entry name" value="Helicase_Cas3_CRISPR-ass_core"/>
</dbReference>
<dbReference type="PROSITE" id="PS51643">
    <property type="entry name" value="HD_CAS3"/>
    <property type="match status" value="1"/>
</dbReference>
<dbReference type="InterPro" id="IPR038257">
    <property type="entry name" value="CRISPR-assoc_Cas3_HD_sf"/>
</dbReference>
<dbReference type="CDD" id="cd09641">
    <property type="entry name" value="Cas3''_I"/>
    <property type="match status" value="1"/>
</dbReference>
<evidence type="ECO:0000256" key="1">
    <source>
        <dbReference type="ARBA" id="ARBA00006847"/>
    </source>
</evidence>
<accession>A0A679FW16</accession>
<keyword evidence="9" id="KW-0051">Antiviral defense</keyword>
<dbReference type="SMART" id="SM00490">
    <property type="entry name" value="HELICc"/>
    <property type="match status" value="1"/>
</dbReference>
<comment type="similarity">
    <text evidence="2">In the central section; belongs to the CRISPR-associated helicase Cas3 family.</text>
</comment>
<evidence type="ECO:0000259" key="10">
    <source>
        <dbReference type="PROSITE" id="PS51194"/>
    </source>
</evidence>
<keyword evidence="6" id="KW-0378">Hydrolase</keyword>
<dbReference type="GO" id="GO:0004519">
    <property type="term" value="F:endonuclease activity"/>
    <property type="evidence" value="ECO:0007669"/>
    <property type="project" value="UniProtKB-KW"/>
</dbReference>
<dbReference type="CDD" id="cd17930">
    <property type="entry name" value="DEXHc_cas3"/>
    <property type="match status" value="1"/>
</dbReference>
<dbReference type="GO" id="GO:0046872">
    <property type="term" value="F:metal ion binding"/>
    <property type="evidence" value="ECO:0007669"/>
    <property type="project" value="UniProtKB-KW"/>
</dbReference>
<comment type="similarity">
    <text evidence="1">In the N-terminal section; belongs to the CRISPR-associated nuclease Cas3-HD family.</text>
</comment>
<feature type="domain" description="Helicase C-terminal" evidence="10">
    <location>
        <begin position="478"/>
        <end position="629"/>
    </location>
</feature>
<reference evidence="13" key="1">
    <citation type="journal article" date="2020" name="Microbiol. Resour. Announc.">
        <title>Complete Genome Sequence of Geobacillus sp. Strain E55-1, Isolated from Mine Geyser in Japan.</title>
        <authorList>
            <person name="Miyazaki K."/>
            <person name="Hase E."/>
            <person name="Tokito N."/>
        </authorList>
    </citation>
    <scope>NUCLEOTIDE SEQUENCE [LARGE SCALE GENOMIC DNA]</scope>
    <source>
        <strain evidence="13">E55-1</strain>
    </source>
</reference>
<organism evidence="12 13">
    <name type="scientific">Geobacillus subterraneus</name>
    <dbReference type="NCBI Taxonomy" id="129338"/>
    <lineage>
        <taxon>Bacteria</taxon>
        <taxon>Bacillati</taxon>
        <taxon>Bacillota</taxon>
        <taxon>Bacilli</taxon>
        <taxon>Bacillales</taxon>
        <taxon>Anoxybacillaceae</taxon>
        <taxon>Geobacillus</taxon>
    </lineage>
</organism>
<dbReference type="InterPro" id="IPR014001">
    <property type="entry name" value="Helicase_ATP-bd"/>
</dbReference>
<proteinExistence type="inferred from homology"/>
<keyword evidence="8" id="KW-0067">ATP-binding</keyword>
<dbReference type="InterPro" id="IPR006483">
    <property type="entry name" value="CRISPR-assoc_Cas3_HD"/>
</dbReference>
<dbReference type="InterPro" id="IPR050547">
    <property type="entry name" value="DEAD_box_RNA_helicases"/>
</dbReference>
<dbReference type="SUPFAM" id="SSF109604">
    <property type="entry name" value="HD-domain/PDEase-like"/>
    <property type="match status" value="1"/>
</dbReference>
<dbReference type="InterPro" id="IPR054712">
    <property type="entry name" value="Cas3-like_dom"/>
</dbReference>
<dbReference type="Gene3D" id="1.10.3210.30">
    <property type="match status" value="1"/>
</dbReference>
<dbReference type="Gene3D" id="3.40.50.300">
    <property type="entry name" value="P-loop containing nucleotide triphosphate hydrolases"/>
    <property type="match status" value="2"/>
</dbReference>
<keyword evidence="13" id="KW-1185">Reference proteome</keyword>
<name>A0A679FW16_9BACL</name>
<feature type="domain" description="HD Cas3-type" evidence="11">
    <location>
        <begin position="2"/>
        <end position="209"/>
    </location>
</feature>
<evidence type="ECO:0000313" key="12">
    <source>
        <dbReference type="EMBL" id="BBW98387.1"/>
    </source>
</evidence>
<evidence type="ECO:0000256" key="5">
    <source>
        <dbReference type="ARBA" id="ARBA00022741"/>
    </source>
</evidence>
<dbReference type="NCBIfam" id="TIGR01596">
    <property type="entry name" value="cas3_HD"/>
    <property type="match status" value="1"/>
</dbReference>
<evidence type="ECO:0000256" key="3">
    <source>
        <dbReference type="ARBA" id="ARBA00022722"/>
    </source>
</evidence>
<dbReference type="InterPro" id="IPR011545">
    <property type="entry name" value="DEAD/DEAH_box_helicase_dom"/>
</dbReference>
<dbReference type="InterPro" id="IPR001650">
    <property type="entry name" value="Helicase_C-like"/>
</dbReference>
<protein>
    <submittedName>
        <fullName evidence="12">CRISPR-associated helicase/endonuclease Cas3</fullName>
    </submittedName>
</protein>
<evidence type="ECO:0000256" key="6">
    <source>
        <dbReference type="ARBA" id="ARBA00022801"/>
    </source>
</evidence>
<dbReference type="InterPro" id="IPR027417">
    <property type="entry name" value="P-loop_NTPase"/>
</dbReference>
<dbReference type="PROSITE" id="PS51194">
    <property type="entry name" value="HELICASE_CTER"/>
    <property type="match status" value="1"/>
</dbReference>
<keyword evidence="4" id="KW-0479">Metal-binding</keyword>
<keyword evidence="7" id="KW-0347">Helicase</keyword>
<dbReference type="EMBL" id="AP022557">
    <property type="protein sequence ID" value="BBW98387.1"/>
    <property type="molecule type" value="Genomic_DNA"/>
</dbReference>
<keyword evidence="5" id="KW-0547">Nucleotide-binding</keyword>
<keyword evidence="3" id="KW-0540">Nuclease</keyword>
<dbReference type="Proteomes" id="UP000501421">
    <property type="component" value="Chromosome"/>
</dbReference>
<evidence type="ECO:0000256" key="8">
    <source>
        <dbReference type="ARBA" id="ARBA00022840"/>
    </source>
</evidence>
<dbReference type="GO" id="GO:0003723">
    <property type="term" value="F:RNA binding"/>
    <property type="evidence" value="ECO:0007669"/>
    <property type="project" value="TreeGrafter"/>
</dbReference>
<dbReference type="RefSeq" id="WP_033022473.1">
    <property type="nucleotide sequence ID" value="NZ_AP022557.1"/>
</dbReference>
<dbReference type="GO" id="GO:0005524">
    <property type="term" value="F:ATP binding"/>
    <property type="evidence" value="ECO:0007669"/>
    <property type="project" value="UniProtKB-KW"/>
</dbReference>
<evidence type="ECO:0000256" key="4">
    <source>
        <dbReference type="ARBA" id="ARBA00022723"/>
    </source>
</evidence>
<dbReference type="SMART" id="SM00487">
    <property type="entry name" value="DEXDc"/>
    <property type="match status" value="1"/>
</dbReference>
<dbReference type="PANTHER" id="PTHR47963">
    <property type="entry name" value="DEAD-BOX ATP-DEPENDENT RNA HELICASE 47, MITOCHONDRIAL"/>
    <property type="match status" value="1"/>
</dbReference>
<evidence type="ECO:0000313" key="13">
    <source>
        <dbReference type="Proteomes" id="UP000501421"/>
    </source>
</evidence>
<dbReference type="Pfam" id="PF00270">
    <property type="entry name" value="DEAD"/>
    <property type="match status" value="1"/>
</dbReference>
<dbReference type="AlphaFoldDB" id="A0A679FW16"/>
<gene>
    <name evidence="12" type="ORF">GsuE55_32200</name>
</gene>
<dbReference type="SUPFAM" id="SSF52540">
    <property type="entry name" value="P-loop containing nucleoside triphosphate hydrolases"/>
    <property type="match status" value="1"/>
</dbReference>
<dbReference type="NCBIfam" id="TIGR01587">
    <property type="entry name" value="cas3_core"/>
    <property type="match status" value="1"/>
</dbReference>
<dbReference type="GO" id="GO:0003724">
    <property type="term" value="F:RNA helicase activity"/>
    <property type="evidence" value="ECO:0007669"/>
    <property type="project" value="TreeGrafter"/>
</dbReference>
<dbReference type="PANTHER" id="PTHR47963:SF9">
    <property type="entry name" value="CRISPR-ASSOCIATED ENDONUCLEASE_HELICASE CAS3"/>
    <property type="match status" value="1"/>
</dbReference>
<dbReference type="Pfam" id="PF22590">
    <property type="entry name" value="Cas3-like_C_2"/>
    <property type="match status" value="1"/>
</dbReference>
<dbReference type="GO" id="GO:0051607">
    <property type="term" value="P:defense response to virus"/>
    <property type="evidence" value="ECO:0007669"/>
    <property type="project" value="UniProtKB-KW"/>
</dbReference>
<evidence type="ECO:0000256" key="9">
    <source>
        <dbReference type="ARBA" id="ARBA00023118"/>
    </source>
</evidence>